<feature type="repeat" description="WD" evidence="3">
    <location>
        <begin position="14"/>
        <end position="45"/>
    </location>
</feature>
<evidence type="ECO:0000313" key="5">
    <source>
        <dbReference type="Proteomes" id="UP001147782"/>
    </source>
</evidence>
<dbReference type="InterPro" id="IPR015943">
    <property type="entry name" value="WD40/YVTN_repeat-like_dom_sf"/>
</dbReference>
<dbReference type="SMART" id="SM00320">
    <property type="entry name" value="WD40"/>
    <property type="match status" value="1"/>
</dbReference>
<dbReference type="PROSITE" id="PS00678">
    <property type="entry name" value="WD_REPEATS_1"/>
    <property type="match status" value="1"/>
</dbReference>
<organism evidence="4 5">
    <name type="scientific">Penicillium cataractarum</name>
    <dbReference type="NCBI Taxonomy" id="2100454"/>
    <lineage>
        <taxon>Eukaryota</taxon>
        <taxon>Fungi</taxon>
        <taxon>Dikarya</taxon>
        <taxon>Ascomycota</taxon>
        <taxon>Pezizomycotina</taxon>
        <taxon>Eurotiomycetes</taxon>
        <taxon>Eurotiomycetidae</taxon>
        <taxon>Eurotiales</taxon>
        <taxon>Aspergillaceae</taxon>
        <taxon>Penicillium</taxon>
    </lineage>
</organism>
<dbReference type="InterPro" id="IPR019775">
    <property type="entry name" value="WD40_repeat_CS"/>
</dbReference>
<dbReference type="InterPro" id="IPR001680">
    <property type="entry name" value="WD40_rpt"/>
</dbReference>
<proteinExistence type="predicted"/>
<dbReference type="GeneID" id="81442828"/>
<gene>
    <name evidence="4" type="ORF">N7496_010736</name>
</gene>
<dbReference type="Proteomes" id="UP001147782">
    <property type="component" value="Unassembled WGS sequence"/>
</dbReference>
<evidence type="ECO:0000256" key="3">
    <source>
        <dbReference type="PROSITE-ProRule" id="PRU00221"/>
    </source>
</evidence>
<comment type="caution">
    <text evidence="4">The sequence shown here is derived from an EMBL/GenBank/DDBJ whole genome shotgun (WGS) entry which is preliminary data.</text>
</comment>
<evidence type="ECO:0008006" key="6">
    <source>
        <dbReference type="Google" id="ProtNLM"/>
    </source>
</evidence>
<reference evidence="4" key="1">
    <citation type="submission" date="2022-11" db="EMBL/GenBank/DDBJ databases">
        <authorList>
            <person name="Petersen C."/>
        </authorList>
    </citation>
    <scope>NUCLEOTIDE SEQUENCE</scope>
    <source>
        <strain evidence="4">IBT 29864</strain>
    </source>
</reference>
<dbReference type="PROSITE" id="PS50082">
    <property type="entry name" value="WD_REPEATS_2"/>
    <property type="match status" value="1"/>
</dbReference>
<dbReference type="AlphaFoldDB" id="A0A9W9RDP2"/>
<dbReference type="PANTHER" id="PTHR19848">
    <property type="entry name" value="WD40 REPEAT PROTEIN"/>
    <property type="match status" value="1"/>
</dbReference>
<dbReference type="InterPro" id="IPR036322">
    <property type="entry name" value="WD40_repeat_dom_sf"/>
</dbReference>
<keyword evidence="2" id="KW-0677">Repeat</keyword>
<dbReference type="OrthoDB" id="4360782at2759"/>
<dbReference type="SUPFAM" id="SSF50978">
    <property type="entry name" value="WD40 repeat-like"/>
    <property type="match status" value="1"/>
</dbReference>
<dbReference type="RefSeq" id="XP_056549609.1">
    <property type="nucleotide sequence ID" value="XM_056703649.1"/>
</dbReference>
<dbReference type="PANTHER" id="PTHR19848:SF8">
    <property type="entry name" value="F-BOX AND WD REPEAT DOMAIN CONTAINING 7"/>
    <property type="match status" value="1"/>
</dbReference>
<dbReference type="Gene3D" id="2.130.10.10">
    <property type="entry name" value="YVTN repeat-like/Quinoprotein amine dehydrogenase"/>
    <property type="match status" value="1"/>
</dbReference>
<evidence type="ECO:0000313" key="4">
    <source>
        <dbReference type="EMBL" id="KAJ5358323.1"/>
    </source>
</evidence>
<dbReference type="EMBL" id="JAPZBS010000009">
    <property type="protein sequence ID" value="KAJ5358323.1"/>
    <property type="molecule type" value="Genomic_DNA"/>
</dbReference>
<accession>A0A9W9RDP2</accession>
<sequence length="88" mass="9827">MTKRTIVALIHHNVALSRDSKLLASGSVDETIKLWDTSSGKCLWTLEANSSLVSQVTFSRDSRLPRLGFSQFHIRKLSAITDQDLEVV</sequence>
<evidence type="ECO:0000256" key="1">
    <source>
        <dbReference type="ARBA" id="ARBA00022574"/>
    </source>
</evidence>
<keyword evidence="5" id="KW-1185">Reference proteome</keyword>
<name>A0A9W9RDP2_9EURO</name>
<evidence type="ECO:0000256" key="2">
    <source>
        <dbReference type="ARBA" id="ARBA00022737"/>
    </source>
</evidence>
<reference evidence="4" key="2">
    <citation type="journal article" date="2023" name="IMA Fungus">
        <title>Comparative genomic study of the Penicillium genus elucidates a diverse pangenome and 15 lateral gene transfer events.</title>
        <authorList>
            <person name="Petersen C."/>
            <person name="Sorensen T."/>
            <person name="Nielsen M.R."/>
            <person name="Sondergaard T.E."/>
            <person name="Sorensen J.L."/>
            <person name="Fitzpatrick D.A."/>
            <person name="Frisvad J.C."/>
            <person name="Nielsen K.L."/>
        </authorList>
    </citation>
    <scope>NUCLEOTIDE SEQUENCE</scope>
    <source>
        <strain evidence="4">IBT 29864</strain>
    </source>
</reference>
<dbReference type="Pfam" id="PF00400">
    <property type="entry name" value="WD40"/>
    <property type="match status" value="1"/>
</dbReference>
<protein>
    <recommendedName>
        <fullName evidence="6">Anaphase-promoting complex subunit 4 WD40 domain-containing protein</fullName>
    </recommendedName>
</protein>
<keyword evidence="1 3" id="KW-0853">WD repeat</keyword>